<accession>A0A8H6TKS6</accession>
<comment type="similarity">
    <text evidence="2">Belongs to the GMC oxidoreductase family.</text>
</comment>
<evidence type="ECO:0000256" key="3">
    <source>
        <dbReference type="ARBA" id="ARBA00022630"/>
    </source>
</evidence>
<evidence type="ECO:0000256" key="6">
    <source>
        <dbReference type="PIRSR" id="PIRSR000137-2"/>
    </source>
</evidence>
<proteinExistence type="inferred from homology"/>
<keyword evidence="4 6" id="KW-0274">FAD</keyword>
<keyword evidence="3" id="KW-0285">Flavoprotein</keyword>
<dbReference type="SUPFAM" id="SSF54373">
    <property type="entry name" value="FAD-linked reductases, C-terminal domain"/>
    <property type="match status" value="1"/>
</dbReference>
<dbReference type="Gene3D" id="3.30.560.10">
    <property type="entry name" value="Glucose Oxidase, domain 3"/>
    <property type="match status" value="1"/>
</dbReference>
<comment type="cofactor">
    <cofactor evidence="1 6">
        <name>FAD</name>
        <dbReference type="ChEBI" id="CHEBI:57692"/>
    </cofactor>
</comment>
<dbReference type="EMBL" id="JACAZE010000002">
    <property type="protein sequence ID" value="KAF7320668.1"/>
    <property type="molecule type" value="Genomic_DNA"/>
</dbReference>
<dbReference type="InterPro" id="IPR007867">
    <property type="entry name" value="GMC_OxRtase_C"/>
</dbReference>
<dbReference type="PANTHER" id="PTHR11552">
    <property type="entry name" value="GLUCOSE-METHANOL-CHOLINE GMC OXIDOREDUCTASE"/>
    <property type="match status" value="1"/>
</dbReference>
<dbReference type="InterPro" id="IPR000172">
    <property type="entry name" value="GMC_OxRdtase_N"/>
</dbReference>
<feature type="active site" description="Proton acceptor" evidence="5">
    <location>
        <position position="587"/>
    </location>
</feature>
<name>A0A8H6TKS6_MYCCL</name>
<reference evidence="8" key="1">
    <citation type="submission" date="2020-05" db="EMBL/GenBank/DDBJ databases">
        <title>Mycena genomes resolve the evolution of fungal bioluminescence.</title>
        <authorList>
            <person name="Tsai I.J."/>
        </authorList>
    </citation>
    <scope>NUCLEOTIDE SEQUENCE</scope>
    <source>
        <strain evidence="8">110903Hualien_Pintung</strain>
    </source>
</reference>
<feature type="binding site" evidence="6">
    <location>
        <position position="125"/>
    </location>
    <ligand>
        <name>FAD</name>
        <dbReference type="ChEBI" id="CHEBI:57692"/>
    </ligand>
</feature>
<dbReference type="AlphaFoldDB" id="A0A8H6TKS6"/>
<evidence type="ECO:0000313" key="9">
    <source>
        <dbReference type="Proteomes" id="UP000613580"/>
    </source>
</evidence>
<dbReference type="Pfam" id="PF00732">
    <property type="entry name" value="GMC_oxred_N"/>
    <property type="match status" value="1"/>
</dbReference>
<evidence type="ECO:0000313" key="8">
    <source>
        <dbReference type="EMBL" id="KAF7320668.1"/>
    </source>
</evidence>
<gene>
    <name evidence="8" type="ORF">HMN09_00151800</name>
</gene>
<dbReference type="GO" id="GO:0050660">
    <property type="term" value="F:flavin adenine dinucleotide binding"/>
    <property type="evidence" value="ECO:0007669"/>
    <property type="project" value="InterPro"/>
</dbReference>
<feature type="domain" description="Glucose-methanol-choline oxidoreductase N-terminal" evidence="7">
    <location>
        <begin position="311"/>
        <end position="325"/>
    </location>
</feature>
<evidence type="ECO:0000256" key="4">
    <source>
        <dbReference type="ARBA" id="ARBA00022827"/>
    </source>
</evidence>
<feature type="active site" description="Proton donor" evidence="5">
    <location>
        <position position="544"/>
    </location>
</feature>
<dbReference type="Proteomes" id="UP000613580">
    <property type="component" value="Unassembled WGS sequence"/>
</dbReference>
<dbReference type="InterPro" id="IPR012132">
    <property type="entry name" value="GMC_OxRdtase"/>
</dbReference>
<protein>
    <submittedName>
        <fullName evidence="8">GMC oxidoreductase</fullName>
    </submittedName>
</protein>
<evidence type="ECO:0000256" key="1">
    <source>
        <dbReference type="ARBA" id="ARBA00001974"/>
    </source>
</evidence>
<dbReference type="GO" id="GO:0016614">
    <property type="term" value="F:oxidoreductase activity, acting on CH-OH group of donors"/>
    <property type="evidence" value="ECO:0007669"/>
    <property type="project" value="InterPro"/>
</dbReference>
<evidence type="ECO:0000259" key="7">
    <source>
        <dbReference type="PROSITE" id="PS00624"/>
    </source>
</evidence>
<dbReference type="PIRSF" id="PIRSF000137">
    <property type="entry name" value="Alcohol_oxidase"/>
    <property type="match status" value="1"/>
</dbReference>
<feature type="binding site" evidence="6">
    <location>
        <position position="266"/>
    </location>
    <ligand>
        <name>FAD</name>
        <dbReference type="ChEBI" id="CHEBI:57692"/>
    </ligand>
</feature>
<dbReference type="OrthoDB" id="269227at2759"/>
<sequence length="610" mass="64852">MGLSSSKILSDPRNFASKAAGSRDNWHAYDYVIVGGGTAGCVLASRLSEDPNITVLLIEAGKSNKGNLLMRIPLAVTELLTTAVNSQYKTTYATFCRIPRIGNDAESRAQAELNFKRLGCDRGKVLGGSSSINASVYQRCSPLNFAAWVDAGAEGWGAAEMEHYFNKAEKHTPNAEVGNAALHGTSGLSETRYGPFAPISDRFIDAAEAVGVPRISDMNGPDGPAGVSYFAGSVDPHGERSSAATAYLKDSVLARPNLTVAVESMVAKVIFDKEEGSGSPGPRAVGVLLQQTVDGPVFGVAAKREVILSAGAIATPQLLMLSGIGPASELEKHEIEVVRDLPFVGRNLLDHYSAGSLVVRTKAGMTWDHILSPLGGLAPQRPLALFVHSQAIHDSPTMDHKAVDMTAAPKDQPPNIEIFLAPLIVVNNGSTKTRGKHGFTVGCVAIDPASKGRITLASKNVFDHPVIDPRYLSDSDAQDLRVLVKATRLALRIVRAAPLARIVRLPEHSEDKTTYFWPGDADPDTVTDEALEAWIRRNGQTCWHPTSTAKMGASPRTSVVDAQLRVHEISNLRVVDASVFPTSVAGHPCAVVVAVAEKAADIVKAAQKGC</sequence>
<dbReference type="InterPro" id="IPR036188">
    <property type="entry name" value="FAD/NAD-bd_sf"/>
</dbReference>
<evidence type="ECO:0000256" key="2">
    <source>
        <dbReference type="ARBA" id="ARBA00010790"/>
    </source>
</evidence>
<feature type="binding site" evidence="6">
    <location>
        <begin position="543"/>
        <end position="544"/>
    </location>
    <ligand>
        <name>FAD</name>
        <dbReference type="ChEBI" id="CHEBI:57692"/>
    </ligand>
</feature>
<dbReference type="PROSITE" id="PS00624">
    <property type="entry name" value="GMC_OXRED_2"/>
    <property type="match status" value="1"/>
</dbReference>
<feature type="binding site" evidence="6">
    <location>
        <begin position="133"/>
        <end position="136"/>
    </location>
    <ligand>
        <name>FAD</name>
        <dbReference type="ChEBI" id="CHEBI:57692"/>
    </ligand>
</feature>
<dbReference type="SUPFAM" id="SSF51905">
    <property type="entry name" value="FAD/NAD(P)-binding domain"/>
    <property type="match status" value="1"/>
</dbReference>
<dbReference type="Pfam" id="PF05199">
    <property type="entry name" value="GMC_oxred_C"/>
    <property type="match status" value="1"/>
</dbReference>
<keyword evidence="9" id="KW-1185">Reference proteome</keyword>
<dbReference type="PANTHER" id="PTHR11552:SF147">
    <property type="entry name" value="CHOLINE DEHYDROGENASE, MITOCHONDRIAL"/>
    <property type="match status" value="1"/>
</dbReference>
<comment type="caution">
    <text evidence="8">The sequence shown here is derived from an EMBL/GenBank/DDBJ whole genome shotgun (WGS) entry which is preliminary data.</text>
</comment>
<dbReference type="Gene3D" id="3.50.50.60">
    <property type="entry name" value="FAD/NAD(P)-binding domain"/>
    <property type="match status" value="1"/>
</dbReference>
<evidence type="ECO:0000256" key="5">
    <source>
        <dbReference type="PIRSR" id="PIRSR000137-1"/>
    </source>
</evidence>
<organism evidence="8 9">
    <name type="scientific">Mycena chlorophos</name>
    <name type="common">Agaric fungus</name>
    <name type="synonym">Agaricus chlorophos</name>
    <dbReference type="NCBI Taxonomy" id="658473"/>
    <lineage>
        <taxon>Eukaryota</taxon>
        <taxon>Fungi</taxon>
        <taxon>Dikarya</taxon>
        <taxon>Basidiomycota</taxon>
        <taxon>Agaricomycotina</taxon>
        <taxon>Agaricomycetes</taxon>
        <taxon>Agaricomycetidae</taxon>
        <taxon>Agaricales</taxon>
        <taxon>Marasmiineae</taxon>
        <taxon>Mycenaceae</taxon>
        <taxon>Mycena</taxon>
    </lineage>
</organism>